<sequence length="189" mass="20953">MAQRKLLGRGSLEDKCVAAQGEGTSHSRPLSARIDPRFLRPHIDVGGSEEPCASTRHRLSTLRLKRSHLSIPPIAALRGKILCARCSLFKHSNHLGNPPLPKIYLSIPSATRSVPLPTDLRHIRSRKDSRPSTYRQARVFVIDSNHAFVNAALKLKLPLPLPLPYFSNVASMHILVQNIATFLDAIEPL</sequence>
<dbReference type="EMBL" id="ML210202">
    <property type="protein sequence ID" value="TFK24319.1"/>
    <property type="molecule type" value="Genomic_DNA"/>
</dbReference>
<evidence type="ECO:0000313" key="2">
    <source>
        <dbReference type="Proteomes" id="UP000307440"/>
    </source>
</evidence>
<keyword evidence="2" id="KW-1185">Reference proteome</keyword>
<dbReference type="Proteomes" id="UP000307440">
    <property type="component" value="Unassembled WGS sequence"/>
</dbReference>
<dbReference type="OrthoDB" id="2563277at2759"/>
<organism evidence="1 2">
    <name type="scientific">Coprinopsis marcescibilis</name>
    <name type="common">Agaric fungus</name>
    <name type="synonym">Psathyrella marcescibilis</name>
    <dbReference type="NCBI Taxonomy" id="230819"/>
    <lineage>
        <taxon>Eukaryota</taxon>
        <taxon>Fungi</taxon>
        <taxon>Dikarya</taxon>
        <taxon>Basidiomycota</taxon>
        <taxon>Agaricomycotina</taxon>
        <taxon>Agaricomycetes</taxon>
        <taxon>Agaricomycetidae</taxon>
        <taxon>Agaricales</taxon>
        <taxon>Agaricineae</taxon>
        <taxon>Psathyrellaceae</taxon>
        <taxon>Coprinopsis</taxon>
    </lineage>
</organism>
<gene>
    <name evidence="1" type="ORF">FA15DRAFT_669660</name>
</gene>
<protein>
    <submittedName>
        <fullName evidence="1">Uncharacterized protein</fullName>
    </submittedName>
</protein>
<proteinExistence type="predicted"/>
<evidence type="ECO:0000313" key="1">
    <source>
        <dbReference type="EMBL" id="TFK24319.1"/>
    </source>
</evidence>
<dbReference type="AlphaFoldDB" id="A0A5C3KUJ7"/>
<name>A0A5C3KUJ7_COPMA</name>
<reference evidence="1 2" key="1">
    <citation type="journal article" date="2019" name="Nat. Ecol. Evol.">
        <title>Megaphylogeny resolves global patterns of mushroom evolution.</title>
        <authorList>
            <person name="Varga T."/>
            <person name="Krizsan K."/>
            <person name="Foldi C."/>
            <person name="Dima B."/>
            <person name="Sanchez-Garcia M."/>
            <person name="Sanchez-Ramirez S."/>
            <person name="Szollosi G.J."/>
            <person name="Szarkandi J.G."/>
            <person name="Papp V."/>
            <person name="Albert L."/>
            <person name="Andreopoulos W."/>
            <person name="Angelini C."/>
            <person name="Antonin V."/>
            <person name="Barry K.W."/>
            <person name="Bougher N.L."/>
            <person name="Buchanan P."/>
            <person name="Buyck B."/>
            <person name="Bense V."/>
            <person name="Catcheside P."/>
            <person name="Chovatia M."/>
            <person name="Cooper J."/>
            <person name="Damon W."/>
            <person name="Desjardin D."/>
            <person name="Finy P."/>
            <person name="Geml J."/>
            <person name="Haridas S."/>
            <person name="Hughes K."/>
            <person name="Justo A."/>
            <person name="Karasinski D."/>
            <person name="Kautmanova I."/>
            <person name="Kiss B."/>
            <person name="Kocsube S."/>
            <person name="Kotiranta H."/>
            <person name="LaButti K.M."/>
            <person name="Lechner B.E."/>
            <person name="Liimatainen K."/>
            <person name="Lipzen A."/>
            <person name="Lukacs Z."/>
            <person name="Mihaltcheva S."/>
            <person name="Morgado L.N."/>
            <person name="Niskanen T."/>
            <person name="Noordeloos M.E."/>
            <person name="Ohm R.A."/>
            <person name="Ortiz-Santana B."/>
            <person name="Ovrebo C."/>
            <person name="Racz N."/>
            <person name="Riley R."/>
            <person name="Savchenko A."/>
            <person name="Shiryaev A."/>
            <person name="Soop K."/>
            <person name="Spirin V."/>
            <person name="Szebenyi C."/>
            <person name="Tomsovsky M."/>
            <person name="Tulloss R.E."/>
            <person name="Uehling J."/>
            <person name="Grigoriev I.V."/>
            <person name="Vagvolgyi C."/>
            <person name="Papp T."/>
            <person name="Martin F.M."/>
            <person name="Miettinen O."/>
            <person name="Hibbett D.S."/>
            <person name="Nagy L.G."/>
        </authorList>
    </citation>
    <scope>NUCLEOTIDE SEQUENCE [LARGE SCALE GENOMIC DNA]</scope>
    <source>
        <strain evidence="1 2">CBS 121175</strain>
    </source>
</reference>
<accession>A0A5C3KUJ7</accession>